<evidence type="ECO:0000313" key="1">
    <source>
        <dbReference type="EMBL" id="MBA8915782.1"/>
    </source>
</evidence>
<sequence length="550" mass="60871">MDINAKFNTITAARARDLLGVTALLEKKLDKDQLYPVQALGYIGDGASHPLRSIKFCQYLNTDGFTLAQWKTLFPRATSLDDEIDRHAIQRFFDLRPKGGKLKLPAGTARIDKGIVTGGDQHVAIEGEGGYLTEIHFYEANGTLWQHGNATTKANGVWFVNDLMVRPKAVCAAAFNVWFSGNQPVYCHTMRNVQFCPNDGTNYFINVAITRKIARGLDWQNVVAFGRHFFLLSTDAFIFPGTDDGSVAGNTYNFNNCMTVGYSYGWTYEYVGFTSDNSHCHEEGQFYNAQSYSGVGLFKAVNGNYNYAPSDNWTFTCCGWQGTGPALQCQYLEHVRMRDTLLVNDKTTDAGRVSFFNFLDCASVILDANEIFSVEGTGITAIYVGGPKTRNIKLLNNDVANYASWDQYLFVHANVPVRQVEERKTAFAGTGTYAQGKANVATEQISETRVAQLVSGDTYETWDVNAKGDVTWSKRCFVSVDVNGNATIFFPAGLFRFVRMIEATNMNNTNGVHSWVEVAQYNTGGVTVRFANGAYTAGQGAEVALRVTGW</sequence>
<gene>
    <name evidence="1" type="ORF">HNR51_004892</name>
</gene>
<evidence type="ECO:0000313" key="2">
    <source>
        <dbReference type="Proteomes" id="UP000543554"/>
    </source>
</evidence>
<dbReference type="Proteomes" id="UP000543554">
    <property type="component" value="Unassembled WGS sequence"/>
</dbReference>
<reference evidence="1 2" key="1">
    <citation type="submission" date="2020-08" db="EMBL/GenBank/DDBJ databases">
        <title>Genomic Encyclopedia of Type Strains, Phase IV (KMG-IV): sequencing the most valuable type-strain genomes for metagenomic binning, comparative biology and taxonomic classification.</title>
        <authorList>
            <person name="Goeker M."/>
        </authorList>
    </citation>
    <scope>NUCLEOTIDE SEQUENCE [LARGE SCALE GENOMIC DNA]</scope>
    <source>
        <strain evidence="1 2">DSM 11490</strain>
    </source>
</reference>
<protein>
    <submittedName>
        <fullName evidence="1">Uncharacterized protein</fullName>
    </submittedName>
</protein>
<dbReference type="AlphaFoldDB" id="A0AA40VES6"/>
<comment type="caution">
    <text evidence="1">The sequence shown here is derived from an EMBL/GenBank/DDBJ whole genome shotgun (WGS) entry which is preliminary data.</text>
</comment>
<name>A0AA40VES6_9HYPH</name>
<dbReference type="EMBL" id="JACJIB010000010">
    <property type="protein sequence ID" value="MBA8915782.1"/>
    <property type="molecule type" value="Genomic_DNA"/>
</dbReference>
<dbReference type="RefSeq" id="WP_182556610.1">
    <property type="nucleotide sequence ID" value="NZ_BPRF01000013.1"/>
</dbReference>
<organism evidence="1 2">
    <name type="scientific">Methylorubrum thiocyanatum</name>
    <dbReference type="NCBI Taxonomy" id="47958"/>
    <lineage>
        <taxon>Bacteria</taxon>
        <taxon>Pseudomonadati</taxon>
        <taxon>Pseudomonadota</taxon>
        <taxon>Alphaproteobacteria</taxon>
        <taxon>Hyphomicrobiales</taxon>
        <taxon>Methylobacteriaceae</taxon>
        <taxon>Methylorubrum</taxon>
    </lineage>
</organism>
<proteinExistence type="predicted"/>
<keyword evidence="2" id="KW-1185">Reference proteome</keyword>
<accession>A0AA40VES6</accession>